<evidence type="ECO:0000313" key="9">
    <source>
        <dbReference type="Proteomes" id="UP000187013"/>
    </source>
</evidence>
<dbReference type="Pfam" id="PF05920">
    <property type="entry name" value="Homeobox_KN"/>
    <property type="match status" value="1"/>
</dbReference>
<feature type="DNA-binding region" description="Homeobox" evidence="4">
    <location>
        <begin position="159"/>
        <end position="204"/>
    </location>
</feature>
<dbReference type="InterPro" id="IPR008422">
    <property type="entry name" value="KN_HD"/>
</dbReference>
<dbReference type="CDD" id="cd00086">
    <property type="entry name" value="homeodomain"/>
    <property type="match status" value="1"/>
</dbReference>
<evidence type="ECO:0000256" key="2">
    <source>
        <dbReference type="ARBA" id="ARBA00023155"/>
    </source>
</evidence>
<protein>
    <submittedName>
        <fullName evidence="6">Alpha2 copy 2 transcriptional factor</fullName>
    </submittedName>
    <submittedName>
        <fullName evidence="7">Alpha2 transcriptional factor</fullName>
    </submittedName>
</protein>
<dbReference type="InterPro" id="IPR009057">
    <property type="entry name" value="Homeodomain-like_sf"/>
</dbReference>
<accession>A0A140DD79</accession>
<dbReference type="EMBL" id="BDGX01000013">
    <property type="protein sequence ID" value="GAV48601.1"/>
    <property type="molecule type" value="Genomic_DNA"/>
</dbReference>
<reference evidence="6" key="1">
    <citation type="journal article" date="2016" name="PLoS ONE">
        <title>Chimeric Sex-Determining Chromosomal Regions and Dysregulation of Cell-Type Identity in a Sterile Zygosaccharomyces Allodiploid Yeast.</title>
        <authorList>
            <person name="Bizzarri M."/>
            <person name="Giudici P."/>
            <person name="Cassanelli S."/>
            <person name="Solieri L."/>
        </authorList>
    </citation>
    <scope>NUCLEOTIDE SEQUENCE</scope>
    <source>
        <strain evidence="6">ATCC 42981</strain>
    </source>
</reference>
<dbReference type="EMBL" id="LC221839">
    <property type="protein sequence ID" value="BAX02943.1"/>
    <property type="molecule type" value="Genomic_DNA"/>
</dbReference>
<name>A0A140DD79_ZYGRO</name>
<proteinExistence type="predicted"/>
<dbReference type="EMBL" id="KT694302">
    <property type="protein sequence ID" value="AMK38010.1"/>
    <property type="molecule type" value="Genomic_DNA"/>
</dbReference>
<keyword evidence="1 4" id="KW-0238">DNA-binding</keyword>
<dbReference type="GO" id="GO:0003677">
    <property type="term" value="F:DNA binding"/>
    <property type="evidence" value="ECO:0007669"/>
    <property type="project" value="UniProtKB-UniRule"/>
</dbReference>
<evidence type="ECO:0000256" key="1">
    <source>
        <dbReference type="ARBA" id="ARBA00023125"/>
    </source>
</evidence>
<dbReference type="SUPFAM" id="SSF46689">
    <property type="entry name" value="Homeodomain-like"/>
    <property type="match status" value="1"/>
</dbReference>
<evidence type="ECO:0000313" key="6">
    <source>
        <dbReference type="EMBL" id="AMK38004.1"/>
    </source>
</evidence>
<gene>
    <name evidence="6" type="primary">alpha2</name>
    <name evidence="8" type="ORF">ZYGR_0M00220</name>
</gene>
<organism evidence="6">
    <name type="scientific">Zygosaccharomyces rouxii</name>
    <dbReference type="NCBI Taxonomy" id="4956"/>
    <lineage>
        <taxon>Eukaryota</taxon>
        <taxon>Fungi</taxon>
        <taxon>Dikarya</taxon>
        <taxon>Ascomycota</taxon>
        <taxon>Saccharomycotina</taxon>
        <taxon>Saccharomycetes</taxon>
        <taxon>Saccharomycetales</taxon>
        <taxon>Saccharomycetaceae</taxon>
        <taxon>Zygosaccharomyces</taxon>
    </lineage>
</organism>
<reference evidence="7" key="3">
    <citation type="submission" date="2017-03" db="EMBL/GenBank/DDBJ databases">
        <title>Mating-type like locus of allodiploid Zygosaccharomyces rouxii NBRC1876.</title>
        <authorList>
            <person name="Watanabe J."/>
        </authorList>
    </citation>
    <scope>NUCLEOTIDE SEQUENCE</scope>
    <source>
        <strain evidence="7">NBRC 1876</strain>
    </source>
</reference>
<dbReference type="Proteomes" id="UP000187013">
    <property type="component" value="Unassembled WGS sequence"/>
</dbReference>
<dbReference type="GO" id="GO:0005634">
    <property type="term" value="C:nucleus"/>
    <property type="evidence" value="ECO:0007669"/>
    <property type="project" value="UniProtKB-SubCell"/>
</dbReference>
<dbReference type="SMART" id="SM00389">
    <property type="entry name" value="HOX"/>
    <property type="match status" value="1"/>
</dbReference>
<keyword evidence="2 4" id="KW-0371">Homeobox</keyword>
<evidence type="ECO:0000313" key="7">
    <source>
        <dbReference type="EMBL" id="BAX02933.1"/>
    </source>
</evidence>
<dbReference type="OrthoDB" id="4069986at2759"/>
<evidence type="ECO:0000259" key="5">
    <source>
        <dbReference type="PROSITE" id="PS50071"/>
    </source>
</evidence>
<dbReference type="EMBL" id="LC221835">
    <property type="protein sequence ID" value="BAX02933.1"/>
    <property type="molecule type" value="Genomic_DNA"/>
</dbReference>
<dbReference type="GO" id="GO:0006355">
    <property type="term" value="P:regulation of DNA-templated transcription"/>
    <property type="evidence" value="ECO:0007669"/>
    <property type="project" value="InterPro"/>
</dbReference>
<keyword evidence="3 4" id="KW-0539">Nucleus</keyword>
<comment type="subcellular location">
    <subcellularLocation>
        <location evidence="4">Nucleus</location>
    </subcellularLocation>
</comment>
<dbReference type="Gene3D" id="1.10.10.60">
    <property type="entry name" value="Homeodomain-like"/>
    <property type="match status" value="1"/>
</dbReference>
<sequence>MNKIPIEQLLNPVHQEFSHEKLKNINNKLLNLCSKLPAENEQFDEEKAELERILPSLNKLIREDGSSKEDQKMVHKMYQLSSILSVLLNEVSELRAKRRQFLRSKPMHHISYEAALGNKTKEKMVFNIVTQDTLHSVKRSNKTYRGHRLPKCVTYSLESWFNKNIKHPYLNKSSMKELMMETKLSGPQIKNWVSNRRRKEKSLTVSFEVSELVNGSKQGPEGSGT</sequence>
<evidence type="ECO:0000256" key="3">
    <source>
        <dbReference type="ARBA" id="ARBA00023242"/>
    </source>
</evidence>
<evidence type="ECO:0000256" key="4">
    <source>
        <dbReference type="PROSITE-ProRule" id="PRU00108"/>
    </source>
</evidence>
<feature type="domain" description="Homeobox" evidence="5">
    <location>
        <begin position="157"/>
        <end position="203"/>
    </location>
</feature>
<dbReference type="AlphaFoldDB" id="A0A140DD79"/>
<evidence type="ECO:0000313" key="8">
    <source>
        <dbReference type="EMBL" id="GAV48601.1"/>
    </source>
</evidence>
<dbReference type="EMBL" id="KT694300">
    <property type="protein sequence ID" value="AMK38004.1"/>
    <property type="molecule type" value="Genomic_DNA"/>
</dbReference>
<dbReference type="PROSITE" id="PS50071">
    <property type="entry name" value="HOMEOBOX_2"/>
    <property type="match status" value="1"/>
</dbReference>
<dbReference type="InterPro" id="IPR001356">
    <property type="entry name" value="HD"/>
</dbReference>
<reference evidence="8 9" key="2">
    <citation type="submission" date="2016-08" db="EMBL/GenBank/DDBJ databases">
        <title>Draft genome sequence of allopolyploid Zygosaccharomyces rouxii.</title>
        <authorList>
            <person name="Watanabe J."/>
            <person name="Uehara K."/>
            <person name="Mogi Y."/>
            <person name="Tsukioka Y."/>
        </authorList>
    </citation>
    <scope>NUCLEOTIDE SEQUENCE [LARGE SCALE GENOMIC DNA]</scope>
    <source>
        <strain evidence="8 9">NBRC 110957</strain>
    </source>
</reference>